<reference evidence="1" key="2">
    <citation type="submission" date="2015-06" db="UniProtKB">
        <authorList>
            <consortium name="EnsemblPlants"/>
        </authorList>
    </citation>
    <scope>IDENTIFICATION</scope>
    <source>
        <strain evidence="1">DM1-3 516 R44</strain>
    </source>
</reference>
<dbReference type="OrthoDB" id="1923658at2759"/>
<dbReference type="AlphaFoldDB" id="M0ZGA0"/>
<dbReference type="HOGENOM" id="CLU_2324776_0_0_1"/>
<sequence>MKKFILNLEVHDVRDKRKALKTVSALPGTEKNVIFRVFFHVSKFQAKMVLGGGGVFPINLFYNLKAKTGDRIFRIIDGCLRVMLLEYSKNIATRRLDSS</sequence>
<gene>
    <name evidence="1" type="primary">LOC102584008</name>
</gene>
<dbReference type="Proteomes" id="UP000011115">
    <property type="component" value="Unassembled WGS sequence"/>
</dbReference>
<organism evidence="1 2">
    <name type="scientific">Solanum tuberosum</name>
    <name type="common">Potato</name>
    <dbReference type="NCBI Taxonomy" id="4113"/>
    <lineage>
        <taxon>Eukaryota</taxon>
        <taxon>Viridiplantae</taxon>
        <taxon>Streptophyta</taxon>
        <taxon>Embryophyta</taxon>
        <taxon>Tracheophyta</taxon>
        <taxon>Spermatophyta</taxon>
        <taxon>Magnoliopsida</taxon>
        <taxon>eudicotyledons</taxon>
        <taxon>Gunneridae</taxon>
        <taxon>Pentapetalae</taxon>
        <taxon>asterids</taxon>
        <taxon>lamiids</taxon>
        <taxon>Solanales</taxon>
        <taxon>Solanaceae</taxon>
        <taxon>Solanoideae</taxon>
        <taxon>Solaneae</taxon>
        <taxon>Solanum</taxon>
    </lineage>
</organism>
<proteinExistence type="predicted"/>
<name>M0ZGA0_SOLTU</name>
<protein>
    <submittedName>
        <fullName evidence="1">Heavy metal-associated domain containing protein</fullName>
    </submittedName>
</protein>
<evidence type="ECO:0000313" key="1">
    <source>
        <dbReference type="EnsemblPlants" id="PGSC0003DMT400000211"/>
    </source>
</evidence>
<keyword evidence="2" id="KW-1185">Reference proteome</keyword>
<dbReference type="ExpressionAtlas" id="M0ZGA0">
    <property type="expression patterns" value="baseline"/>
</dbReference>
<dbReference type="EnsemblPlants" id="PGSC0003DMT400000211">
    <property type="protein sequence ID" value="PGSC0003DMT400000211"/>
    <property type="gene ID" value="PGSC0003DMG400000063"/>
</dbReference>
<dbReference type="Gramene" id="PGSC0003DMT400000211">
    <property type="protein sequence ID" value="PGSC0003DMT400000211"/>
    <property type="gene ID" value="PGSC0003DMG400000063"/>
</dbReference>
<evidence type="ECO:0000313" key="2">
    <source>
        <dbReference type="Proteomes" id="UP000011115"/>
    </source>
</evidence>
<reference evidence="2" key="1">
    <citation type="journal article" date="2011" name="Nature">
        <title>Genome sequence and analysis of the tuber crop potato.</title>
        <authorList>
            <consortium name="The Potato Genome Sequencing Consortium"/>
        </authorList>
    </citation>
    <scope>NUCLEOTIDE SEQUENCE [LARGE SCALE GENOMIC DNA]</scope>
    <source>
        <strain evidence="2">cv. DM1-3 516 R44</strain>
    </source>
</reference>
<accession>M0ZGA0</accession>